<dbReference type="SUPFAM" id="SSF47676">
    <property type="entry name" value="Conserved domain common to transcription factors TFIIS, elongin A, CRSP70"/>
    <property type="match status" value="1"/>
</dbReference>
<name>A0A7R8CUE3_LEPSM</name>
<dbReference type="SUPFAM" id="SSF46565">
    <property type="entry name" value="Chaperone J-domain"/>
    <property type="match status" value="1"/>
</dbReference>
<dbReference type="OrthoDB" id="550309at2759"/>
<dbReference type="InterPro" id="IPR042376">
    <property type="entry name" value="MED26"/>
</dbReference>
<dbReference type="PROSITE" id="PS50076">
    <property type="entry name" value="DNAJ_2"/>
    <property type="match status" value="1"/>
</dbReference>
<evidence type="ECO:0000256" key="2">
    <source>
        <dbReference type="ARBA" id="ARBA00009681"/>
    </source>
</evidence>
<proteinExistence type="inferred from homology"/>
<dbReference type="InterPro" id="IPR003617">
    <property type="entry name" value="TFIIS/CRSP70_N_sub"/>
</dbReference>
<comment type="similarity">
    <text evidence="2">Belongs to the Mediator complex subunit 26 family.</text>
</comment>
<keyword evidence="7 9" id="KW-0539">Nucleus</keyword>
<dbReference type="EMBL" id="HG994582">
    <property type="protein sequence ID" value="CAF2898012.1"/>
    <property type="molecule type" value="Genomic_DNA"/>
</dbReference>
<dbReference type="InterPro" id="IPR018253">
    <property type="entry name" value="DnaJ_domain_CS"/>
</dbReference>
<dbReference type="AlphaFoldDB" id="A0A7R8CUE3"/>
<comment type="subcellular location">
    <subcellularLocation>
        <location evidence="1 9">Nucleus</location>
    </subcellularLocation>
</comment>
<dbReference type="GO" id="GO:0006357">
    <property type="term" value="P:regulation of transcription by RNA polymerase II"/>
    <property type="evidence" value="ECO:0007669"/>
    <property type="project" value="InterPro"/>
</dbReference>
<keyword evidence="4" id="KW-0805">Transcription regulation</keyword>
<dbReference type="PANTHER" id="PTHR15201">
    <property type="entry name" value="CRSP70"/>
    <property type="match status" value="1"/>
</dbReference>
<evidence type="ECO:0000313" key="11">
    <source>
        <dbReference type="EMBL" id="CAF2898012.1"/>
    </source>
</evidence>
<feature type="compositionally biased region" description="Polar residues" evidence="10">
    <location>
        <begin position="354"/>
        <end position="372"/>
    </location>
</feature>
<organism evidence="11 12">
    <name type="scientific">Lepeophtheirus salmonis</name>
    <name type="common">Salmon louse</name>
    <name type="synonym">Caligus salmonis</name>
    <dbReference type="NCBI Taxonomy" id="72036"/>
    <lineage>
        <taxon>Eukaryota</taxon>
        <taxon>Metazoa</taxon>
        <taxon>Ecdysozoa</taxon>
        <taxon>Arthropoda</taxon>
        <taxon>Crustacea</taxon>
        <taxon>Multicrustacea</taxon>
        <taxon>Hexanauplia</taxon>
        <taxon>Copepoda</taxon>
        <taxon>Siphonostomatoida</taxon>
        <taxon>Caligidae</taxon>
        <taxon>Lepeophtheirus</taxon>
    </lineage>
</organism>
<evidence type="ECO:0000256" key="5">
    <source>
        <dbReference type="ARBA" id="ARBA00023159"/>
    </source>
</evidence>
<feature type="compositionally biased region" description="Polar residues" evidence="10">
    <location>
        <begin position="143"/>
        <end position="167"/>
    </location>
</feature>
<evidence type="ECO:0000256" key="1">
    <source>
        <dbReference type="ARBA" id="ARBA00004123"/>
    </source>
</evidence>
<feature type="compositionally biased region" description="Polar residues" evidence="10">
    <location>
        <begin position="250"/>
        <end position="264"/>
    </location>
</feature>
<dbReference type="PANTHER" id="PTHR15201:SF1">
    <property type="entry name" value="MEDIATOR OF RNA POLYMERASE II TRANSCRIPTION SUBUNIT 26"/>
    <property type="match status" value="1"/>
</dbReference>
<dbReference type="PROSITE" id="PS51319">
    <property type="entry name" value="TFIIS_N"/>
    <property type="match status" value="1"/>
</dbReference>
<sequence>MQQPILQIRDKLFTGLDQEYNVVDMGVVVDVLSQLENYAITKEALEATRLGKHINELRRKAQDKLLANRAKSLVKKWRQLLVVPNSTTETPPPGGGGAGSLIVQNHTTATTEKPTLNGGSYNPSSSSVKNRHLSPAIRPLSNGVRNTSPGIINNNHSLPSSASTSPGLSRPTTPTTATTRLNNSNGRPVSPVVIDSVSKTNPANKRLRKDCSPNLVVPPGKRVRANGDQDFLLDTDTKDSFVSVADSDNAAKQSVPDSNKNSFLSPEDDNNESNSSFSKQQLQRKTRMPKKLAEQKPDTLQRQMQSVRKASGKVLTTQDLVQQLALRSQSPVLVSNNLNENNHHHHALHNDNNTELPSSQQETNSQLMNPIDSTSSTRCSSAAALHPPSNNEEKGDAVDAILSQLPPINREEILAEIQREIAKEEDEEEIDGLIPIKKEPKAEITDELHCQTSTRFLEWIKKHQKEISKRPSVNSLSSIIPTKINHLMRKKQFREIAEAYEVLSDEQKRREYDMNGSQHFHGHGSRAGNFHFNFEEFFNQFEDDIFVTLRLPEIKALPSQIFSMTTRIFFFSLNEDSMFQGVNSRTMKKNGATRPALNLKIGGYTNRISFCDY</sequence>
<evidence type="ECO:0000256" key="6">
    <source>
        <dbReference type="ARBA" id="ARBA00023163"/>
    </source>
</evidence>
<dbReference type="Gene3D" id="1.10.287.110">
    <property type="entry name" value="DnaJ domain"/>
    <property type="match status" value="1"/>
</dbReference>
<dbReference type="Pfam" id="PF00226">
    <property type="entry name" value="DnaJ"/>
    <property type="match status" value="1"/>
</dbReference>
<evidence type="ECO:0000256" key="8">
    <source>
        <dbReference type="ARBA" id="ARBA00031968"/>
    </source>
</evidence>
<evidence type="ECO:0000256" key="10">
    <source>
        <dbReference type="SAM" id="MobiDB-lite"/>
    </source>
</evidence>
<keyword evidence="5" id="KW-0010">Activator</keyword>
<dbReference type="InterPro" id="IPR035441">
    <property type="entry name" value="TFIIS/LEDGF_dom_sf"/>
</dbReference>
<feature type="region of interest" description="Disordered" evidence="10">
    <location>
        <begin position="110"/>
        <end position="228"/>
    </location>
</feature>
<feature type="region of interest" description="Disordered" evidence="10">
    <location>
        <begin position="336"/>
        <end position="394"/>
    </location>
</feature>
<reference evidence="11" key="1">
    <citation type="submission" date="2021-02" db="EMBL/GenBank/DDBJ databases">
        <authorList>
            <person name="Bekaert M."/>
        </authorList>
    </citation>
    <scope>NUCLEOTIDE SEQUENCE</scope>
    <source>
        <strain evidence="11">IoA-00</strain>
    </source>
</reference>
<dbReference type="InterPro" id="IPR036869">
    <property type="entry name" value="J_dom_sf"/>
</dbReference>
<protein>
    <recommendedName>
        <fullName evidence="3">Mediator of RNA polymerase II transcription subunit 26</fullName>
    </recommendedName>
    <alternativeName>
        <fullName evidence="8">Mediator complex subunit 26</fullName>
    </alternativeName>
</protein>
<dbReference type="GO" id="GO:0010628">
    <property type="term" value="P:positive regulation of gene expression"/>
    <property type="evidence" value="ECO:0007669"/>
    <property type="project" value="TreeGrafter"/>
</dbReference>
<dbReference type="SMART" id="SM00509">
    <property type="entry name" value="TFS2N"/>
    <property type="match status" value="1"/>
</dbReference>
<feature type="region of interest" description="Disordered" evidence="10">
    <location>
        <begin position="247"/>
        <end position="311"/>
    </location>
</feature>
<dbReference type="GO" id="GO:0070847">
    <property type="term" value="C:core mediator complex"/>
    <property type="evidence" value="ECO:0007669"/>
    <property type="project" value="TreeGrafter"/>
</dbReference>
<feature type="compositionally biased region" description="Polar residues" evidence="10">
    <location>
        <begin position="300"/>
        <end position="311"/>
    </location>
</feature>
<dbReference type="GO" id="GO:0003712">
    <property type="term" value="F:transcription coregulator activity"/>
    <property type="evidence" value="ECO:0007669"/>
    <property type="project" value="TreeGrafter"/>
</dbReference>
<keyword evidence="6" id="KW-0804">Transcription</keyword>
<accession>A0A7R8CUE3</accession>
<evidence type="ECO:0000256" key="3">
    <source>
        <dbReference type="ARBA" id="ARBA00019686"/>
    </source>
</evidence>
<feature type="compositionally biased region" description="Polar residues" evidence="10">
    <location>
        <begin position="110"/>
        <end position="128"/>
    </location>
</feature>
<keyword evidence="12" id="KW-1185">Reference proteome</keyword>
<gene>
    <name evidence="11" type="ORF">LSAA_8113</name>
</gene>
<dbReference type="GO" id="GO:0016592">
    <property type="term" value="C:mediator complex"/>
    <property type="evidence" value="ECO:0007669"/>
    <property type="project" value="InterPro"/>
</dbReference>
<dbReference type="PROSITE" id="PS00636">
    <property type="entry name" value="DNAJ_1"/>
    <property type="match status" value="1"/>
</dbReference>
<feature type="compositionally biased region" description="Low complexity" evidence="10">
    <location>
        <begin position="373"/>
        <end position="384"/>
    </location>
</feature>
<dbReference type="PRINTS" id="PR00625">
    <property type="entry name" value="JDOMAIN"/>
</dbReference>
<evidence type="ECO:0000256" key="9">
    <source>
        <dbReference type="PROSITE-ProRule" id="PRU00649"/>
    </source>
</evidence>
<dbReference type="Pfam" id="PF08711">
    <property type="entry name" value="Med26"/>
    <property type="match status" value="1"/>
</dbReference>
<dbReference type="InterPro" id="IPR017923">
    <property type="entry name" value="TFIIS_N"/>
</dbReference>
<dbReference type="InterPro" id="IPR001623">
    <property type="entry name" value="DnaJ_domain"/>
</dbReference>
<dbReference type="Proteomes" id="UP000675881">
    <property type="component" value="Chromosome 3"/>
</dbReference>
<evidence type="ECO:0000256" key="4">
    <source>
        <dbReference type="ARBA" id="ARBA00023015"/>
    </source>
</evidence>
<dbReference type="Gene3D" id="1.20.930.10">
    <property type="entry name" value="Conserved domain common to transcription factors TFIIS, elongin A, CRSP70"/>
    <property type="match status" value="1"/>
</dbReference>
<evidence type="ECO:0000313" key="12">
    <source>
        <dbReference type="Proteomes" id="UP000675881"/>
    </source>
</evidence>
<evidence type="ECO:0000256" key="7">
    <source>
        <dbReference type="ARBA" id="ARBA00023242"/>
    </source>
</evidence>